<dbReference type="EMBL" id="VSWC01000118">
    <property type="protein sequence ID" value="KAA1084730.1"/>
    <property type="molecule type" value="Genomic_DNA"/>
</dbReference>
<organism evidence="2 3">
    <name type="scientific">Puccinia graminis f. sp. tritici</name>
    <dbReference type="NCBI Taxonomy" id="56615"/>
    <lineage>
        <taxon>Eukaryota</taxon>
        <taxon>Fungi</taxon>
        <taxon>Dikarya</taxon>
        <taxon>Basidiomycota</taxon>
        <taxon>Pucciniomycotina</taxon>
        <taxon>Pucciniomycetes</taxon>
        <taxon>Pucciniales</taxon>
        <taxon>Pucciniaceae</taxon>
        <taxon>Puccinia</taxon>
    </lineage>
</organism>
<proteinExistence type="predicted"/>
<sequence length="132" mass="14781">MSTAEFPALLSSHTMEAKAITVCELLQSLPCKMTPKSFLLHFLQSDNLDLAYRRRYWAESAVDSTLVSVKATTEAEMSKATTTTKDVRLKNSSSIWSPPPQHLQIIEMGPNVAAKAFDTANVYQDQEHIPYF</sequence>
<evidence type="ECO:0000313" key="1">
    <source>
        <dbReference type="EMBL" id="KAA1073023.1"/>
    </source>
</evidence>
<keyword evidence="3" id="KW-1185">Reference proteome</keyword>
<dbReference type="EMBL" id="VDEP01000475">
    <property type="protein sequence ID" value="KAA1073023.1"/>
    <property type="molecule type" value="Genomic_DNA"/>
</dbReference>
<evidence type="ECO:0000313" key="2">
    <source>
        <dbReference type="EMBL" id="KAA1084730.1"/>
    </source>
</evidence>
<reference evidence="3 4" key="1">
    <citation type="submission" date="2019-05" db="EMBL/GenBank/DDBJ databases">
        <title>Emergence of the Ug99 lineage of the wheat stem rust pathogen through somatic hybridization.</title>
        <authorList>
            <person name="Li F."/>
            <person name="Upadhyaya N.M."/>
            <person name="Sperschneider J."/>
            <person name="Matny O."/>
            <person name="Nguyen-Phuc H."/>
            <person name="Mago R."/>
            <person name="Raley C."/>
            <person name="Miller M.E."/>
            <person name="Silverstein K.A.T."/>
            <person name="Henningsen E."/>
            <person name="Hirsch C.D."/>
            <person name="Visser B."/>
            <person name="Pretorius Z.A."/>
            <person name="Steffenson B.J."/>
            <person name="Schwessinger B."/>
            <person name="Dodds P.N."/>
            <person name="Figueroa M."/>
        </authorList>
    </citation>
    <scope>NUCLEOTIDE SEQUENCE [LARGE SCALE GENOMIC DNA]</scope>
    <source>
        <strain evidence="2">21-0</strain>
        <strain evidence="1 4">Ug99</strain>
    </source>
</reference>
<accession>A0A5B0N9B7</accession>
<evidence type="ECO:0000313" key="4">
    <source>
        <dbReference type="Proteomes" id="UP000325313"/>
    </source>
</evidence>
<dbReference type="Proteomes" id="UP000324748">
    <property type="component" value="Unassembled WGS sequence"/>
</dbReference>
<name>A0A5B0N9B7_PUCGR</name>
<evidence type="ECO:0000313" key="3">
    <source>
        <dbReference type="Proteomes" id="UP000324748"/>
    </source>
</evidence>
<gene>
    <name evidence="2" type="ORF">PGT21_034883</name>
    <name evidence="1" type="ORF">PGTUg99_021212</name>
</gene>
<comment type="caution">
    <text evidence="2">The sequence shown here is derived from an EMBL/GenBank/DDBJ whole genome shotgun (WGS) entry which is preliminary data.</text>
</comment>
<protein>
    <submittedName>
        <fullName evidence="2">Uncharacterized protein</fullName>
    </submittedName>
</protein>
<dbReference type="AlphaFoldDB" id="A0A5B0N9B7"/>
<dbReference type="Proteomes" id="UP000325313">
    <property type="component" value="Unassembled WGS sequence"/>
</dbReference>